<sequence>MREKIKAELDKMESQGVIRRIEEPTNWVSSLTYVTKRDNTIRVCLDPRALNKALIRPYHQIPSVEELNHRFAGAKFFSKLDAKSGYWSIKLDRESQPLTTFQTPFGRYCFERLPFGLSVSQDIYQLEMDRILEKCTGACGIADDITIYGSTEHEHDKNLKRFMEVATQEGLTLNSEKCKIKRREISFFGNLDRIEQLRNCTTADPLLNQLRETIITGWPETIKQLPTDIRVFWGLRDQLSIDDGLILKGQQIVIPQTLQEDILKQLHTAHLGQEKTKLLAKDTVYWVNINRDIEQFTKSCSICQQHQPPQMQEPLMQHDIPTKPWDIVGTDLFDLYGSQWLIIADYYSKYPVVKHLPAHSPSSVIVNTTRQVFAEFGIPSKVVSDNGPHFSSHLYREFAKEWGFHHETTSPRRPQGNGFIERQIRTVKNILKKAKQSGTTPEIVLLHWRCTPISSVMPSPAQLLMGRRIQSPLITKIRNDHQDQDQIYSAIQQRQENQKRYFDRHALKEELPPLYRGQRVRVQNPMSGSWDPATVVSQADGHRSYLLENVNGYVLRRNRQHIRSIPVAPDSQLSQDVSKTASQKCVTFVDPPMCAIPTMPNNPQKRTRSGRMVRPPSKMNL</sequence>
<dbReference type="InterPro" id="IPR012337">
    <property type="entry name" value="RNaseH-like_sf"/>
</dbReference>
<evidence type="ECO:0000313" key="4">
    <source>
        <dbReference type="EMBL" id="CAE1320618.1"/>
    </source>
</evidence>
<dbReference type="Pfam" id="PF17921">
    <property type="entry name" value="Integrase_H2C2"/>
    <property type="match status" value="1"/>
</dbReference>
<dbReference type="InterPro" id="IPR000477">
    <property type="entry name" value="RT_dom"/>
</dbReference>
<feature type="domain" description="Integrase catalytic" evidence="3">
    <location>
        <begin position="320"/>
        <end position="520"/>
    </location>
</feature>
<dbReference type="InterPro" id="IPR036397">
    <property type="entry name" value="RNaseH_sf"/>
</dbReference>
<dbReference type="AlphaFoldDB" id="A0A812EH80"/>
<keyword evidence="5" id="KW-1185">Reference proteome</keyword>
<dbReference type="Gene3D" id="3.30.70.270">
    <property type="match status" value="1"/>
</dbReference>
<dbReference type="GO" id="GO:0015074">
    <property type="term" value="P:DNA integration"/>
    <property type="evidence" value="ECO:0007669"/>
    <property type="project" value="InterPro"/>
</dbReference>
<dbReference type="InterPro" id="IPR041588">
    <property type="entry name" value="Integrase_H2C2"/>
</dbReference>
<dbReference type="PANTHER" id="PTHR37984">
    <property type="entry name" value="PROTEIN CBG26694"/>
    <property type="match status" value="1"/>
</dbReference>
<dbReference type="Pfam" id="PF00078">
    <property type="entry name" value="RVT_1"/>
    <property type="match status" value="1"/>
</dbReference>
<evidence type="ECO:0000256" key="1">
    <source>
        <dbReference type="SAM" id="MobiDB-lite"/>
    </source>
</evidence>
<dbReference type="Gene3D" id="1.10.340.70">
    <property type="match status" value="1"/>
</dbReference>
<dbReference type="SUPFAM" id="SSF53098">
    <property type="entry name" value="Ribonuclease H-like"/>
    <property type="match status" value="1"/>
</dbReference>
<name>A0A812EH80_ACAPH</name>
<comment type="caution">
    <text evidence="4">The sequence shown here is derived from an EMBL/GenBank/DDBJ whole genome shotgun (WGS) entry which is preliminary data.</text>
</comment>
<dbReference type="SUPFAM" id="SSF56672">
    <property type="entry name" value="DNA/RNA polymerases"/>
    <property type="match status" value="1"/>
</dbReference>
<evidence type="ECO:0000259" key="2">
    <source>
        <dbReference type="PROSITE" id="PS50878"/>
    </source>
</evidence>
<gene>
    <name evidence="4" type="ORF">SPHA_70864</name>
</gene>
<dbReference type="PROSITE" id="PS50994">
    <property type="entry name" value="INTEGRASE"/>
    <property type="match status" value="1"/>
</dbReference>
<proteinExistence type="predicted"/>
<dbReference type="FunFam" id="3.30.420.10:FF:000063">
    <property type="entry name" value="Retrovirus-related Pol polyprotein from transposon 297-like Protein"/>
    <property type="match status" value="1"/>
</dbReference>
<dbReference type="PROSITE" id="PS50878">
    <property type="entry name" value="RT_POL"/>
    <property type="match status" value="1"/>
</dbReference>
<dbReference type="CDD" id="cd01647">
    <property type="entry name" value="RT_LTR"/>
    <property type="match status" value="1"/>
</dbReference>
<dbReference type="InterPro" id="IPR043128">
    <property type="entry name" value="Rev_trsase/Diguanyl_cyclase"/>
</dbReference>
<evidence type="ECO:0000313" key="5">
    <source>
        <dbReference type="Proteomes" id="UP000597762"/>
    </source>
</evidence>
<dbReference type="GO" id="GO:0003676">
    <property type="term" value="F:nucleic acid binding"/>
    <property type="evidence" value="ECO:0007669"/>
    <property type="project" value="InterPro"/>
</dbReference>
<accession>A0A812EH80</accession>
<evidence type="ECO:0000259" key="3">
    <source>
        <dbReference type="PROSITE" id="PS50994"/>
    </source>
</evidence>
<dbReference type="InterPro" id="IPR043502">
    <property type="entry name" value="DNA/RNA_pol_sf"/>
</dbReference>
<feature type="domain" description="Reverse transcriptase" evidence="2">
    <location>
        <begin position="15"/>
        <end position="192"/>
    </location>
</feature>
<protein>
    <submittedName>
        <fullName evidence="4">Uncharacterized protein</fullName>
    </submittedName>
</protein>
<dbReference type="Pfam" id="PF00665">
    <property type="entry name" value="rve"/>
    <property type="match status" value="1"/>
</dbReference>
<dbReference type="Gene3D" id="3.30.420.10">
    <property type="entry name" value="Ribonuclease H-like superfamily/Ribonuclease H"/>
    <property type="match status" value="1"/>
</dbReference>
<dbReference type="PANTHER" id="PTHR37984:SF7">
    <property type="entry name" value="INTEGRASE CATALYTIC DOMAIN-CONTAINING PROTEIN"/>
    <property type="match status" value="1"/>
</dbReference>
<feature type="region of interest" description="Disordered" evidence="1">
    <location>
        <begin position="596"/>
        <end position="621"/>
    </location>
</feature>
<dbReference type="InterPro" id="IPR001584">
    <property type="entry name" value="Integrase_cat-core"/>
</dbReference>
<dbReference type="Proteomes" id="UP000597762">
    <property type="component" value="Unassembled WGS sequence"/>
</dbReference>
<reference evidence="4" key="1">
    <citation type="submission" date="2021-01" db="EMBL/GenBank/DDBJ databases">
        <authorList>
            <person name="Li R."/>
            <person name="Bekaert M."/>
        </authorList>
    </citation>
    <scope>NUCLEOTIDE SEQUENCE</scope>
    <source>
        <strain evidence="4">Farmed</strain>
    </source>
</reference>
<dbReference type="EMBL" id="CAHIKZ030005188">
    <property type="protein sequence ID" value="CAE1320618.1"/>
    <property type="molecule type" value="Genomic_DNA"/>
</dbReference>
<organism evidence="4 5">
    <name type="scientific">Acanthosepion pharaonis</name>
    <name type="common">Pharaoh cuttlefish</name>
    <name type="synonym">Sepia pharaonis</name>
    <dbReference type="NCBI Taxonomy" id="158019"/>
    <lineage>
        <taxon>Eukaryota</taxon>
        <taxon>Metazoa</taxon>
        <taxon>Spiralia</taxon>
        <taxon>Lophotrochozoa</taxon>
        <taxon>Mollusca</taxon>
        <taxon>Cephalopoda</taxon>
        <taxon>Coleoidea</taxon>
        <taxon>Decapodiformes</taxon>
        <taxon>Sepiida</taxon>
        <taxon>Sepiina</taxon>
        <taxon>Sepiidae</taxon>
        <taxon>Acanthosepion</taxon>
    </lineage>
</organism>
<dbReference type="FunFam" id="1.10.340.70:FF:000003">
    <property type="entry name" value="Protein CBG25708"/>
    <property type="match status" value="1"/>
</dbReference>
<dbReference type="InterPro" id="IPR050951">
    <property type="entry name" value="Retrovirus_Pol_polyprotein"/>
</dbReference>
<dbReference type="Gene3D" id="3.10.10.10">
    <property type="entry name" value="HIV Type 1 Reverse Transcriptase, subunit A, domain 1"/>
    <property type="match status" value="1"/>
</dbReference>
<dbReference type="OrthoDB" id="7758825at2759"/>